<sequence length="394" mass="45420">MEYCDFTGDSDFEQFMPTRNASEASLKSNDDDNLDSTPNGYCYYPPDESDLQILRDKQLRGRGYRYKYKKPCAKKPCVNYDSENNCYPSERCTGMETTVSEQFPPRYSRVRTTNPFSFLMGGGKTTTKCKSSVSSSHIQSSIKQEMFKNWMLMKYIMLFDLATVRNLTAVINPNECCNHDEPSGSRKFILQFDRVNAATIADRSDTCYVAEKERCNEFWEFVKSTSELKRIIKDGTFFHNAQPKEVNRSGRPPKEVELQALFKPIPKSKDVSKYSPEMEALRQRNIALHEEEKKRREKLRERIKIVQEKSGQKYRMGPAIYDSAQDGSTKPCAWLADCSNPSPSEVLEEMEYFDELSNNPVQIGCKFRKRRQSCREILMPLDDAGEGAYFGGEQ</sequence>
<evidence type="ECO:0000313" key="1">
    <source>
        <dbReference type="EMBL" id="CAL8102789.1"/>
    </source>
</evidence>
<name>A0ABP1QH77_9HEXA</name>
<evidence type="ECO:0000313" key="2">
    <source>
        <dbReference type="Proteomes" id="UP001642540"/>
    </source>
</evidence>
<dbReference type="EMBL" id="CAXLJM020000034">
    <property type="protein sequence ID" value="CAL8102789.1"/>
    <property type="molecule type" value="Genomic_DNA"/>
</dbReference>
<protein>
    <submittedName>
        <fullName evidence="1">Uncharacterized protein</fullName>
    </submittedName>
</protein>
<accession>A0ABP1QH77</accession>
<keyword evidence="2" id="KW-1185">Reference proteome</keyword>
<proteinExistence type="predicted"/>
<organism evidence="1 2">
    <name type="scientific">Orchesella dallaii</name>
    <dbReference type="NCBI Taxonomy" id="48710"/>
    <lineage>
        <taxon>Eukaryota</taxon>
        <taxon>Metazoa</taxon>
        <taxon>Ecdysozoa</taxon>
        <taxon>Arthropoda</taxon>
        <taxon>Hexapoda</taxon>
        <taxon>Collembola</taxon>
        <taxon>Entomobryomorpha</taxon>
        <taxon>Entomobryoidea</taxon>
        <taxon>Orchesellidae</taxon>
        <taxon>Orchesellinae</taxon>
        <taxon>Orchesella</taxon>
    </lineage>
</organism>
<dbReference type="Proteomes" id="UP001642540">
    <property type="component" value="Unassembled WGS sequence"/>
</dbReference>
<reference evidence="1 2" key="1">
    <citation type="submission" date="2024-08" db="EMBL/GenBank/DDBJ databases">
        <authorList>
            <person name="Cucini C."/>
            <person name="Frati F."/>
        </authorList>
    </citation>
    <scope>NUCLEOTIDE SEQUENCE [LARGE SCALE GENOMIC DNA]</scope>
</reference>
<gene>
    <name evidence="1" type="ORF">ODALV1_LOCUS11250</name>
</gene>
<comment type="caution">
    <text evidence="1">The sequence shown here is derived from an EMBL/GenBank/DDBJ whole genome shotgun (WGS) entry which is preliminary data.</text>
</comment>